<gene>
    <name evidence="2" type="ORF">FHS28_003611</name>
</gene>
<organism evidence="2 3">
    <name type="scientific">Roseateles terrae</name>
    <dbReference type="NCBI Taxonomy" id="431060"/>
    <lineage>
        <taxon>Bacteria</taxon>
        <taxon>Pseudomonadati</taxon>
        <taxon>Pseudomonadota</taxon>
        <taxon>Betaproteobacteria</taxon>
        <taxon>Burkholderiales</taxon>
        <taxon>Sphaerotilaceae</taxon>
        <taxon>Roseateles</taxon>
    </lineage>
</organism>
<evidence type="ECO:0000256" key="1">
    <source>
        <dbReference type="SAM" id="SignalP"/>
    </source>
</evidence>
<name>A0ABR6GY48_9BURK</name>
<reference evidence="2 3" key="1">
    <citation type="submission" date="2020-08" db="EMBL/GenBank/DDBJ databases">
        <title>Genomic Encyclopedia of Type Strains, Phase III (KMG-III): the genomes of soil and plant-associated and newly described type strains.</title>
        <authorList>
            <person name="Whitman W."/>
        </authorList>
    </citation>
    <scope>NUCLEOTIDE SEQUENCE [LARGE SCALE GENOMIC DNA]</scope>
    <source>
        <strain evidence="2 3">CECT 7247</strain>
    </source>
</reference>
<comment type="caution">
    <text evidence="2">The sequence shown here is derived from an EMBL/GenBank/DDBJ whole genome shotgun (WGS) entry which is preliminary data.</text>
</comment>
<keyword evidence="3" id="KW-1185">Reference proteome</keyword>
<feature type="signal peptide" evidence="1">
    <location>
        <begin position="1"/>
        <end position="31"/>
    </location>
</feature>
<proteinExistence type="predicted"/>
<sequence>MIITRFAPLPSLHRLAVVCAVALGAASAAHAAEAPAAPVATGSATAQAGAGAGGTTGAAAPGTAKAGTYSVSAKEWAASAAAAGTSAQAAKPSAEGAASAQATPAVASAPANAGNGVEFHDVPDAKVEQIVQEDDKVRIEETRVRGLTQKLVIKRKDGTPEYEILLGDTGKDIPVRQGADRGGAGQRVWRVLSF</sequence>
<keyword evidence="1" id="KW-0732">Signal</keyword>
<evidence type="ECO:0000313" key="2">
    <source>
        <dbReference type="EMBL" id="MBB3196199.1"/>
    </source>
</evidence>
<evidence type="ECO:0008006" key="4">
    <source>
        <dbReference type="Google" id="ProtNLM"/>
    </source>
</evidence>
<evidence type="ECO:0000313" key="3">
    <source>
        <dbReference type="Proteomes" id="UP000574369"/>
    </source>
</evidence>
<protein>
    <recommendedName>
        <fullName evidence="4">PepSY domain-containing protein</fullName>
    </recommendedName>
</protein>
<dbReference type="EMBL" id="JACHXO010000007">
    <property type="protein sequence ID" value="MBB3196199.1"/>
    <property type="molecule type" value="Genomic_DNA"/>
</dbReference>
<dbReference type="Proteomes" id="UP000574369">
    <property type="component" value="Unassembled WGS sequence"/>
</dbReference>
<dbReference type="RefSeq" id="WP_088454333.1">
    <property type="nucleotide sequence ID" value="NZ_JACHXO010000007.1"/>
</dbReference>
<accession>A0ABR6GY48</accession>
<feature type="chain" id="PRO_5046029236" description="PepSY domain-containing protein" evidence="1">
    <location>
        <begin position="32"/>
        <end position="194"/>
    </location>
</feature>